<keyword evidence="9 13" id="KW-0418">Kinase</keyword>
<dbReference type="PANTHER" id="PTHR23117">
    <property type="entry name" value="GUANYLATE KINASE-RELATED"/>
    <property type="match status" value="1"/>
</dbReference>
<dbReference type="Pfam" id="PF00625">
    <property type="entry name" value="Guanylate_kin"/>
    <property type="match status" value="1"/>
</dbReference>
<evidence type="ECO:0000259" key="15">
    <source>
        <dbReference type="PROSITE" id="PS50052"/>
    </source>
</evidence>
<organism evidence="16 17">
    <name type="scientific">Helicobacter pullorum</name>
    <dbReference type="NCBI Taxonomy" id="35818"/>
    <lineage>
        <taxon>Bacteria</taxon>
        <taxon>Pseudomonadati</taxon>
        <taxon>Campylobacterota</taxon>
        <taxon>Epsilonproteobacteria</taxon>
        <taxon>Campylobacterales</taxon>
        <taxon>Helicobacteraceae</taxon>
        <taxon>Helicobacter</taxon>
    </lineage>
</organism>
<evidence type="ECO:0000256" key="9">
    <source>
        <dbReference type="ARBA" id="ARBA00022777"/>
    </source>
</evidence>
<dbReference type="InterPro" id="IPR027417">
    <property type="entry name" value="P-loop_NTPase"/>
</dbReference>
<dbReference type="Gene3D" id="3.30.63.10">
    <property type="entry name" value="Guanylate Kinase phosphate binding domain"/>
    <property type="match status" value="1"/>
</dbReference>
<dbReference type="PATRIC" id="fig|35818.11.peg.1975"/>
<evidence type="ECO:0000256" key="7">
    <source>
        <dbReference type="ARBA" id="ARBA00022679"/>
    </source>
</evidence>
<dbReference type="STRING" id="35818.HPU229336_04385"/>
<evidence type="ECO:0000256" key="4">
    <source>
        <dbReference type="ARBA" id="ARBA00012961"/>
    </source>
</evidence>
<evidence type="ECO:0000256" key="5">
    <source>
        <dbReference type="ARBA" id="ARBA00016296"/>
    </source>
</evidence>
<comment type="function">
    <text evidence="1 13">Essential for recycling GMP and indirectly, cGMP.</text>
</comment>
<dbReference type="InterPro" id="IPR008145">
    <property type="entry name" value="GK/Ca_channel_bsu"/>
</dbReference>
<evidence type="ECO:0000256" key="11">
    <source>
        <dbReference type="ARBA" id="ARBA00030128"/>
    </source>
</evidence>
<proteinExistence type="inferred from homology"/>
<dbReference type="FunFam" id="3.30.63.10:FF:000005">
    <property type="entry name" value="Guanylate kinase"/>
    <property type="match status" value="1"/>
</dbReference>
<evidence type="ECO:0000256" key="8">
    <source>
        <dbReference type="ARBA" id="ARBA00022741"/>
    </source>
</evidence>
<comment type="caution">
    <text evidence="16">The sequence shown here is derived from an EMBL/GenBank/DDBJ whole genome shotgun (WGS) entry which is preliminary data.</text>
</comment>
<sequence length="207" mass="23806">MEDIKLKGAILILSGPSGAGKSSLYKVLAQEFPNHYFSISSTTREKREDEKEGVHYHFITKDEFQRNIQEGNFLEWAEVHGNYYGTSKKSVLEALQKNQLVIFDIDVQGQENIKKAFPHHTTSVFVTTLNKSILQDRLNQRGSNENEDMNKRLKNASNEIKKLGEFDYLIINQDFEESAQKLVCIAKTAFCKASLYPLELLVQKWEK</sequence>
<gene>
    <name evidence="13" type="primary">gmk</name>
    <name evidence="16" type="ORF">HPU229334_09985</name>
</gene>
<keyword evidence="14" id="KW-0175">Coiled coil</keyword>
<dbReference type="GO" id="GO:0005524">
    <property type="term" value="F:ATP binding"/>
    <property type="evidence" value="ECO:0007669"/>
    <property type="project" value="UniProtKB-UniRule"/>
</dbReference>
<dbReference type="PANTHER" id="PTHR23117:SF13">
    <property type="entry name" value="GUANYLATE KINASE"/>
    <property type="match status" value="1"/>
</dbReference>
<comment type="similarity">
    <text evidence="3 13">Belongs to the guanylate kinase family.</text>
</comment>
<dbReference type="GO" id="GO:0004385">
    <property type="term" value="F:GMP kinase activity"/>
    <property type="evidence" value="ECO:0007669"/>
    <property type="project" value="UniProtKB-UniRule"/>
</dbReference>
<dbReference type="NCBIfam" id="TIGR03263">
    <property type="entry name" value="guanyl_kin"/>
    <property type="match status" value="1"/>
</dbReference>
<dbReference type="EMBL" id="JNOC01000056">
    <property type="protein sequence ID" value="KPH55158.1"/>
    <property type="molecule type" value="Genomic_DNA"/>
</dbReference>
<evidence type="ECO:0000256" key="3">
    <source>
        <dbReference type="ARBA" id="ARBA00005790"/>
    </source>
</evidence>
<evidence type="ECO:0000256" key="2">
    <source>
        <dbReference type="ARBA" id="ARBA00004496"/>
    </source>
</evidence>
<dbReference type="RefSeq" id="WP_054198402.1">
    <property type="nucleotide sequence ID" value="NZ_CALUQK010000011.1"/>
</dbReference>
<dbReference type="PROSITE" id="PS00856">
    <property type="entry name" value="GUANYLATE_KINASE_1"/>
    <property type="match status" value="1"/>
</dbReference>
<reference evidence="16 17" key="1">
    <citation type="submission" date="2014-06" db="EMBL/GenBank/DDBJ databases">
        <title>Helicobacter pullorum isolates in fresh chicken meat - phenotypic and genotypic features.</title>
        <authorList>
            <person name="Borges V."/>
            <person name="Santos A."/>
            <person name="Correia C.B."/>
            <person name="Saraiva M."/>
            <person name="Menard A."/>
            <person name="Vieira L."/>
            <person name="Sampaio D.A."/>
            <person name="Gomes J.P."/>
            <person name="Oleastro M."/>
        </authorList>
    </citation>
    <scope>NUCLEOTIDE SEQUENCE [LARGE SCALE GENOMIC DNA]</scope>
    <source>
        <strain evidence="16 17">229334/12</strain>
    </source>
</reference>
<keyword evidence="8 13" id="KW-0547">Nucleotide-binding</keyword>
<dbReference type="SUPFAM" id="SSF52540">
    <property type="entry name" value="P-loop containing nucleoside triphosphate hydrolases"/>
    <property type="match status" value="1"/>
</dbReference>
<comment type="catalytic activity">
    <reaction evidence="12 13">
        <text>GMP + ATP = GDP + ADP</text>
        <dbReference type="Rhea" id="RHEA:20780"/>
        <dbReference type="ChEBI" id="CHEBI:30616"/>
        <dbReference type="ChEBI" id="CHEBI:58115"/>
        <dbReference type="ChEBI" id="CHEBI:58189"/>
        <dbReference type="ChEBI" id="CHEBI:456216"/>
        <dbReference type="EC" id="2.7.4.8"/>
    </reaction>
</comment>
<evidence type="ECO:0000256" key="6">
    <source>
        <dbReference type="ARBA" id="ARBA00022490"/>
    </source>
</evidence>
<keyword evidence="10 13" id="KW-0067">ATP-binding</keyword>
<keyword evidence="6 13" id="KW-0963">Cytoplasm</keyword>
<feature type="coiled-coil region" evidence="14">
    <location>
        <begin position="139"/>
        <end position="166"/>
    </location>
</feature>
<evidence type="ECO:0000256" key="12">
    <source>
        <dbReference type="ARBA" id="ARBA00048594"/>
    </source>
</evidence>
<feature type="binding site" evidence="13">
    <location>
        <begin position="15"/>
        <end position="22"/>
    </location>
    <ligand>
        <name>ATP</name>
        <dbReference type="ChEBI" id="CHEBI:30616"/>
    </ligand>
</feature>
<dbReference type="AlphaFoldDB" id="A0A0N0LSU0"/>
<accession>A0A0N0LSU0</accession>
<dbReference type="Gene3D" id="3.40.50.300">
    <property type="entry name" value="P-loop containing nucleotide triphosphate hydrolases"/>
    <property type="match status" value="1"/>
</dbReference>
<evidence type="ECO:0000256" key="1">
    <source>
        <dbReference type="ARBA" id="ARBA00003531"/>
    </source>
</evidence>
<keyword evidence="7 13" id="KW-0808">Transferase</keyword>
<dbReference type="HAMAP" id="MF_00328">
    <property type="entry name" value="Guanylate_kinase"/>
    <property type="match status" value="1"/>
</dbReference>
<dbReference type="CDD" id="cd00071">
    <property type="entry name" value="GMPK"/>
    <property type="match status" value="1"/>
</dbReference>
<evidence type="ECO:0000313" key="16">
    <source>
        <dbReference type="EMBL" id="KPH55158.1"/>
    </source>
</evidence>
<dbReference type="GO" id="GO:0005829">
    <property type="term" value="C:cytosol"/>
    <property type="evidence" value="ECO:0007669"/>
    <property type="project" value="TreeGrafter"/>
</dbReference>
<protein>
    <recommendedName>
        <fullName evidence="5 13">Guanylate kinase</fullName>
        <ecNumber evidence="4 13">2.7.4.8</ecNumber>
    </recommendedName>
    <alternativeName>
        <fullName evidence="11 13">GMP kinase</fullName>
    </alternativeName>
</protein>
<dbReference type="Proteomes" id="UP000037997">
    <property type="component" value="Unassembled WGS sequence"/>
</dbReference>
<dbReference type="SMART" id="SM00072">
    <property type="entry name" value="GuKc"/>
    <property type="match status" value="1"/>
</dbReference>
<dbReference type="InterPro" id="IPR020590">
    <property type="entry name" value="Guanylate_kinase_CS"/>
</dbReference>
<comment type="subcellular location">
    <subcellularLocation>
        <location evidence="2 13">Cytoplasm</location>
    </subcellularLocation>
</comment>
<evidence type="ECO:0000313" key="17">
    <source>
        <dbReference type="Proteomes" id="UP000037997"/>
    </source>
</evidence>
<dbReference type="InterPro" id="IPR008144">
    <property type="entry name" value="Guanylate_kin-like_dom"/>
</dbReference>
<name>A0A0N0LSU0_9HELI</name>
<dbReference type="PROSITE" id="PS50052">
    <property type="entry name" value="GUANYLATE_KINASE_2"/>
    <property type="match status" value="1"/>
</dbReference>
<evidence type="ECO:0000256" key="14">
    <source>
        <dbReference type="SAM" id="Coils"/>
    </source>
</evidence>
<feature type="domain" description="Guanylate kinase-like" evidence="15">
    <location>
        <begin position="8"/>
        <end position="187"/>
    </location>
</feature>
<evidence type="ECO:0000256" key="13">
    <source>
        <dbReference type="HAMAP-Rule" id="MF_00328"/>
    </source>
</evidence>
<dbReference type="EC" id="2.7.4.8" evidence="4 13"/>
<dbReference type="InterPro" id="IPR017665">
    <property type="entry name" value="Guanylate_kinase"/>
</dbReference>
<evidence type="ECO:0000256" key="10">
    <source>
        <dbReference type="ARBA" id="ARBA00022840"/>
    </source>
</evidence>